<evidence type="ECO:0000256" key="1">
    <source>
        <dbReference type="SAM" id="MobiDB-lite"/>
    </source>
</evidence>
<dbReference type="KEGG" id="vg:5184143"/>
<protein>
    <submittedName>
        <fullName evidence="2">Uncharacterized protein</fullName>
    </submittedName>
</protein>
<dbReference type="OrthoDB" id="24249at10239"/>
<evidence type="ECO:0000313" key="2">
    <source>
        <dbReference type="EMBL" id="ABQ52069.1"/>
    </source>
</evidence>
<evidence type="ECO:0000313" key="3">
    <source>
        <dbReference type="Proteomes" id="UP000202782"/>
    </source>
</evidence>
<dbReference type="Proteomes" id="UP000202782">
    <property type="component" value="Segment"/>
</dbReference>
<dbReference type="GeneID" id="5184143"/>
<feature type="region of interest" description="Disordered" evidence="1">
    <location>
        <begin position="1"/>
        <end position="30"/>
    </location>
</feature>
<organism evidence="2 3">
    <name type="scientific">Spodoptera litura granulovirus</name>
    <dbReference type="NCBI Taxonomy" id="359919"/>
    <lineage>
        <taxon>Viruses</taxon>
        <taxon>Viruses incertae sedis</taxon>
        <taxon>Naldaviricetes</taxon>
        <taxon>Lefavirales</taxon>
        <taxon>Baculoviridae</taxon>
        <taxon>Betabaculovirus</taxon>
        <taxon>Betabaculovirus spliturae</taxon>
    </lineage>
</organism>
<feature type="compositionally biased region" description="Polar residues" evidence="1">
    <location>
        <begin position="1"/>
        <end position="26"/>
    </location>
</feature>
<accession>A5IZX8</accession>
<reference evidence="2 3" key="1">
    <citation type="journal article" date="2008" name="J. Microbiol.">
        <title>Molecular and phylogenetic characterization of Spodoptera litura granulovirus.</title>
        <authorList>
            <person name="Wang Y."/>
            <person name="Choi J.Y."/>
            <person name="Roh J.Y."/>
            <person name="Woo S.D."/>
            <person name="Jin B.R."/>
            <person name="Je Y.H."/>
        </authorList>
    </citation>
    <scope>NUCLEOTIDE SEQUENCE [LARGE SCALE GENOMIC DNA]</scope>
    <source>
        <strain evidence="2">SlGV-K1</strain>
    </source>
</reference>
<dbReference type="RefSeq" id="YP_001257077.1">
    <property type="nucleotide sequence ID" value="NC_009503.1"/>
</dbReference>
<name>A5IZX8_9BBAC</name>
<gene>
    <name evidence="2" type="primary">orf126</name>
    <name evidence="2" type="ORF">SlGVgp126</name>
</gene>
<keyword evidence="3" id="KW-1185">Reference proteome</keyword>
<sequence length="69" mass="8336">MNSNNSKYVDFYNNNRSPAKNTTLHNGNIPRDMYRDVMQARSFMCRETMPSEYDIKNYRKSDNKENKYK</sequence>
<dbReference type="EMBL" id="DQ288858">
    <property type="protein sequence ID" value="ABQ52069.1"/>
    <property type="molecule type" value="Genomic_DNA"/>
</dbReference>
<dbReference type="Pfam" id="PF06096">
    <property type="entry name" value="Baculo_8kDa"/>
    <property type="match status" value="1"/>
</dbReference>
<dbReference type="InterPro" id="IPR009289">
    <property type="entry name" value="Baculo_8kDa"/>
</dbReference>
<proteinExistence type="predicted"/>